<sequence length="611" mass="69764">MVVMDGGDLDDLCEKIINTKVNPATSSMLPPRESLSELECLRKTADWEFENDRHRLLNILCTLIRDWEGPVPKFKDVFQTEEIDWFFIESMKSENNVIEADSLFEFVMKTGYKDKPLGGKLSKLRTTPVHQAARRYFSDRSKKIRSELFEIYDNFEVNYTDDSGLSHFHVACMSGCHKAVEKFLEFGQDPNLIWEETGDTPLHMALANGHKNLIRLLLSSGADPNVANKEGLTALHVLCKRENDDGLSEIFFETIPAEGLKVDAQDVYGNAPLHFAVDNKLRVATGSLLRIGANPNLTNEDRWTPLHIICSKYDEFEFVQMLFQMDADRKMIIDARDKEGRTPLHVALALDNEETVELLLRAGADPNLANEDRWTPLHIICNIEGNNDDLLKTFFDVNDRWRQMVDVNARDMKNRTPLDVALARGNSKLIKLLLSRGADSGLADRYGSTPLHHICNIEGNDDGLLKAFFEFNDELLRTVDVNARDMEGWTPADVAFARGNSKLIKLLMARGANVSFANGDGTVQIREARAPPRLIREIEKTSLRLREIDTKDKKAALQIRNIQKELIYLKKEFMKAPKWSPSQNFLYEGAKEKKNDNFPQKKIFPYQYIFY</sequence>
<evidence type="ECO:0000256" key="2">
    <source>
        <dbReference type="ARBA" id="ARBA00023043"/>
    </source>
</evidence>
<dbReference type="SUPFAM" id="SSF48403">
    <property type="entry name" value="Ankyrin repeat"/>
    <property type="match status" value="1"/>
</dbReference>
<reference evidence="4 5" key="1">
    <citation type="submission" date="2020-02" db="EMBL/GenBank/DDBJ databases">
        <authorList>
            <person name="Ferguson B K."/>
        </authorList>
    </citation>
    <scope>NUCLEOTIDE SEQUENCE [LARGE SCALE GENOMIC DNA]</scope>
</reference>
<evidence type="ECO:0000256" key="1">
    <source>
        <dbReference type="ARBA" id="ARBA00022737"/>
    </source>
</evidence>
<gene>
    <name evidence="4" type="ORF">TBRA_LOCUS523</name>
</gene>
<accession>A0A6H5HV82</accession>
<dbReference type="EMBL" id="CADCXV010000125">
    <property type="protein sequence ID" value="CAB0028334.1"/>
    <property type="molecule type" value="Genomic_DNA"/>
</dbReference>
<dbReference type="OrthoDB" id="20872at2759"/>
<dbReference type="PROSITE" id="PS50088">
    <property type="entry name" value="ANK_REPEAT"/>
    <property type="match status" value="5"/>
</dbReference>
<organism evidence="4 5">
    <name type="scientific">Trichogramma brassicae</name>
    <dbReference type="NCBI Taxonomy" id="86971"/>
    <lineage>
        <taxon>Eukaryota</taxon>
        <taxon>Metazoa</taxon>
        <taxon>Ecdysozoa</taxon>
        <taxon>Arthropoda</taxon>
        <taxon>Hexapoda</taxon>
        <taxon>Insecta</taxon>
        <taxon>Pterygota</taxon>
        <taxon>Neoptera</taxon>
        <taxon>Endopterygota</taxon>
        <taxon>Hymenoptera</taxon>
        <taxon>Apocrita</taxon>
        <taxon>Proctotrupomorpha</taxon>
        <taxon>Chalcidoidea</taxon>
        <taxon>Trichogrammatidae</taxon>
        <taxon>Trichogramma</taxon>
    </lineage>
</organism>
<keyword evidence="5" id="KW-1185">Reference proteome</keyword>
<feature type="repeat" description="ANK" evidence="3">
    <location>
        <begin position="339"/>
        <end position="371"/>
    </location>
</feature>
<dbReference type="SMART" id="SM00248">
    <property type="entry name" value="ANK"/>
    <property type="match status" value="10"/>
</dbReference>
<feature type="repeat" description="ANK" evidence="3">
    <location>
        <begin position="268"/>
        <end position="300"/>
    </location>
</feature>
<feature type="repeat" description="ANK" evidence="3">
    <location>
        <begin position="197"/>
        <end position="229"/>
    </location>
</feature>
<dbReference type="PANTHER" id="PTHR24198">
    <property type="entry name" value="ANKYRIN REPEAT AND PROTEIN KINASE DOMAIN-CONTAINING PROTEIN"/>
    <property type="match status" value="1"/>
</dbReference>
<dbReference type="AlphaFoldDB" id="A0A6H5HV82"/>
<evidence type="ECO:0000256" key="3">
    <source>
        <dbReference type="PROSITE-ProRule" id="PRU00023"/>
    </source>
</evidence>
<evidence type="ECO:0000313" key="4">
    <source>
        <dbReference type="EMBL" id="CAB0028334.1"/>
    </source>
</evidence>
<keyword evidence="2 3" id="KW-0040">ANK repeat</keyword>
<dbReference type="PROSITE" id="PS50297">
    <property type="entry name" value="ANK_REP_REGION"/>
    <property type="match status" value="4"/>
</dbReference>
<dbReference type="PRINTS" id="PR01415">
    <property type="entry name" value="ANKYRIN"/>
</dbReference>
<proteinExistence type="predicted"/>
<dbReference type="Gene3D" id="1.25.40.20">
    <property type="entry name" value="Ankyrin repeat-containing domain"/>
    <property type="match status" value="3"/>
</dbReference>
<keyword evidence="1" id="KW-0677">Repeat</keyword>
<dbReference type="Proteomes" id="UP000479190">
    <property type="component" value="Unassembled WGS sequence"/>
</dbReference>
<dbReference type="Pfam" id="PF12796">
    <property type="entry name" value="Ank_2"/>
    <property type="match status" value="3"/>
</dbReference>
<evidence type="ECO:0000313" key="5">
    <source>
        <dbReference type="Proteomes" id="UP000479190"/>
    </source>
</evidence>
<dbReference type="PANTHER" id="PTHR24198:SF165">
    <property type="entry name" value="ANKYRIN REPEAT-CONTAINING PROTEIN-RELATED"/>
    <property type="match status" value="1"/>
</dbReference>
<protein>
    <submittedName>
        <fullName evidence="4">Uncharacterized protein</fullName>
    </submittedName>
</protein>
<feature type="repeat" description="ANK" evidence="3">
    <location>
        <begin position="413"/>
        <end position="445"/>
    </location>
</feature>
<dbReference type="InterPro" id="IPR002110">
    <property type="entry name" value="Ankyrin_rpt"/>
</dbReference>
<dbReference type="InterPro" id="IPR036770">
    <property type="entry name" value="Ankyrin_rpt-contain_sf"/>
</dbReference>
<feature type="repeat" description="ANK" evidence="3">
    <location>
        <begin position="487"/>
        <end position="519"/>
    </location>
</feature>
<name>A0A6H5HV82_9HYME</name>
<dbReference type="GO" id="GO:0005737">
    <property type="term" value="C:cytoplasm"/>
    <property type="evidence" value="ECO:0007669"/>
    <property type="project" value="TreeGrafter"/>
</dbReference>